<keyword evidence="3" id="KW-0150">Chloroplast</keyword>
<evidence type="ECO:0000256" key="3">
    <source>
        <dbReference type="ARBA" id="ARBA00022528"/>
    </source>
</evidence>
<evidence type="ECO:0000256" key="7">
    <source>
        <dbReference type="ARBA" id="ARBA00061659"/>
    </source>
</evidence>
<dbReference type="Proteomes" id="UP001295469">
    <property type="component" value="Chromosome A09"/>
</dbReference>
<dbReference type="Pfam" id="PF20431">
    <property type="entry name" value="E_motif"/>
    <property type="match status" value="1"/>
</dbReference>
<dbReference type="FunFam" id="1.25.40.10:FF:000343">
    <property type="entry name" value="Pentatricopeptide repeat-containing protein At3g58590"/>
    <property type="match status" value="1"/>
</dbReference>
<keyword evidence="6" id="KW-0809">Transit peptide</keyword>
<evidence type="ECO:0000256" key="2">
    <source>
        <dbReference type="ARBA" id="ARBA00006643"/>
    </source>
</evidence>
<organism evidence="11 12">
    <name type="scientific">Brassica napus</name>
    <name type="common">Rape</name>
    <dbReference type="NCBI Taxonomy" id="3708"/>
    <lineage>
        <taxon>Eukaryota</taxon>
        <taxon>Viridiplantae</taxon>
        <taxon>Streptophyta</taxon>
        <taxon>Embryophyta</taxon>
        <taxon>Tracheophyta</taxon>
        <taxon>Spermatophyta</taxon>
        <taxon>Magnoliopsida</taxon>
        <taxon>eudicotyledons</taxon>
        <taxon>Gunneridae</taxon>
        <taxon>Pentapetalae</taxon>
        <taxon>rosids</taxon>
        <taxon>malvids</taxon>
        <taxon>Brassicales</taxon>
        <taxon>Brassicaceae</taxon>
        <taxon>Brassiceae</taxon>
        <taxon>Brassica</taxon>
    </lineage>
</organism>
<dbReference type="Proteomes" id="UP000028999">
    <property type="component" value="Unassembled WGS sequence"/>
</dbReference>
<dbReference type="GO" id="GO:0009507">
    <property type="term" value="C:chloroplast"/>
    <property type="evidence" value="ECO:0007669"/>
    <property type="project" value="UniProtKB-SubCell"/>
</dbReference>
<sequence>MIKPSSLLNSTKSFNSLINHLSSHGAHHQVLSTFSSMLANRFLPDAFTFPSLLRACASLRLLSFGLSLHQQVLVNGFSSDSYTSSSLVNLYAKFGALDHARKVFDEMRERDVVHWTAIIGCYSRAGFVGEAFSLVNEMRFEGIKPGPVTLLEMLSGVKEITELKCLHAFALVHGFGCDVTVTNSVLNLYCKCDCVVDAKVLFDQMEKRDMVSWNTMVSGFASVGDMSEILKLLCRMRDVGLRPDHQTFGASLSVSGAMSDIDLGRTLHCQVVKTGFDVDTHLRTALMTMYLKCGEEEASFGVLETIPEKDVVCWTVMISGLVRLGNAEKAMNVFGEMLHSGTELSSEAIASVVAACAQLGYLDLGASVHGYALRQGYKLDTLALNSLITMYAKCGRLDKSLALFEQMNERDLVSWNAIISGHAQNGDLGNALFLFKEMKFKTAHGVDSLTAVSLLQACSASGALRVGRLIHCVVIRSFIRTCTLVDTALVDMYLKCGYLEAARRCFYLISRKDCVAWGTLIAGYGFHGKGETAMEVYSEFLRSGMEPNHLIFLAVLSSCSHNGMVQHGLETFYSMVRDFGVEPSHEHLACVVDLLCRAKRVEEAFKFYKENFTKPSIDVLGIILDACRANGETEVEDVVCRDMIDLKPVDAGHYVRLAHSFAAMRRWEDVSESWKQMKSLGLKKLPGWSKIEMNGRTTTFFMSHSSHSDETADRNREMPRRQKKTAKVVTGVMALCMVAYIAGPSLYWHLNETISESLHSSCPPCVCDCSSQPLLYIPDGLSNHSFLDCMRREEGSEENESSFTEMVAEELKLREAQAQEDEWRADRLLLDAKKAASQYQKEADKCSMGMETCEQAREKSEATLDEQRRLSYMWELRARQNGWKEGPNVVSSDVI</sequence>
<dbReference type="Pfam" id="PF01535">
    <property type="entry name" value="PPR"/>
    <property type="match status" value="6"/>
</dbReference>
<reference evidence="10" key="3">
    <citation type="submission" date="2021-01" db="EMBL/GenBank/DDBJ databases">
        <authorList>
            <consortium name="Genoscope - CEA"/>
            <person name="William W."/>
        </authorList>
    </citation>
    <scope>NUCLEOTIDE SEQUENCE</scope>
</reference>
<evidence type="ECO:0000313" key="12">
    <source>
        <dbReference type="Proteomes" id="UP000028999"/>
    </source>
</evidence>
<feature type="repeat" description="PPR" evidence="8">
    <location>
        <begin position="209"/>
        <end position="243"/>
    </location>
</feature>
<feature type="repeat" description="PPR" evidence="8">
    <location>
        <begin position="10"/>
        <end position="44"/>
    </location>
</feature>
<dbReference type="AlphaFoldDB" id="A0A078FUK5"/>
<dbReference type="Gramene" id="CDY16671">
    <property type="protein sequence ID" value="CDY16671"/>
    <property type="gene ID" value="GSBRNA2T00094516001"/>
</dbReference>
<comment type="subcellular location">
    <subcellularLocation>
        <location evidence="1">Plastid</location>
        <location evidence="1">Chloroplast</location>
    </subcellularLocation>
</comment>
<feature type="repeat" description="PPR" evidence="8">
    <location>
        <begin position="111"/>
        <end position="145"/>
    </location>
</feature>
<feature type="repeat" description="PPR" evidence="8">
    <location>
        <begin position="310"/>
        <end position="344"/>
    </location>
</feature>
<dbReference type="EMBL" id="LK032066">
    <property type="protein sequence ID" value="CDY16671.1"/>
    <property type="molecule type" value="Genomic_DNA"/>
</dbReference>
<evidence type="ECO:0000256" key="9">
    <source>
        <dbReference type="SAM" id="MobiDB-lite"/>
    </source>
</evidence>
<dbReference type="EMBL" id="HG994363">
    <property type="protein sequence ID" value="CAF2042579.1"/>
    <property type="molecule type" value="Genomic_DNA"/>
</dbReference>
<protein>
    <submittedName>
        <fullName evidence="10">(rape) hypothetical protein</fullName>
    </submittedName>
    <submittedName>
        <fullName evidence="11">BnaA09g20490D protein</fullName>
    </submittedName>
</protein>
<feature type="region of interest" description="Disordered" evidence="9">
    <location>
        <begin position="702"/>
        <end position="722"/>
    </location>
</feature>
<dbReference type="OMA" id="WSFIELH"/>
<dbReference type="InterPro" id="IPR011990">
    <property type="entry name" value="TPR-like_helical_dom_sf"/>
</dbReference>
<feature type="repeat" description="PPR" evidence="8">
    <location>
        <begin position="80"/>
        <end position="110"/>
    </location>
</feature>
<dbReference type="Pfam" id="PF13041">
    <property type="entry name" value="PPR_2"/>
    <property type="match status" value="3"/>
</dbReference>
<reference evidence="11" key="2">
    <citation type="submission" date="2014-06" db="EMBL/GenBank/DDBJ databases">
        <authorList>
            <person name="Genoscope - CEA"/>
        </authorList>
    </citation>
    <scope>NUCLEOTIDE SEQUENCE</scope>
</reference>
<keyword evidence="12" id="KW-1185">Reference proteome</keyword>
<evidence type="ECO:0000256" key="1">
    <source>
        <dbReference type="ARBA" id="ARBA00004229"/>
    </source>
</evidence>
<feature type="repeat" description="PPR" evidence="8">
    <location>
        <begin position="513"/>
        <end position="547"/>
    </location>
</feature>
<dbReference type="FunFam" id="1.25.40.10:FF:000682">
    <property type="entry name" value="Pentatricopeptide repeat-containing protein At3g16610"/>
    <property type="match status" value="1"/>
</dbReference>
<dbReference type="InterPro" id="IPR002885">
    <property type="entry name" value="PPR_rpt"/>
</dbReference>
<dbReference type="PaxDb" id="3708-A0A078FUK5"/>
<dbReference type="GO" id="GO:0003723">
    <property type="term" value="F:RNA binding"/>
    <property type="evidence" value="ECO:0007669"/>
    <property type="project" value="InterPro"/>
</dbReference>
<dbReference type="FunFam" id="1.25.40.10:FF:000196">
    <property type="entry name" value="Pentatricopeptide repeat-containing protein At4g14850"/>
    <property type="match status" value="1"/>
</dbReference>
<evidence type="ECO:0000313" key="11">
    <source>
        <dbReference type="EMBL" id="CDY16671.1"/>
    </source>
</evidence>
<keyword evidence="5" id="KW-0677">Repeat</keyword>
<keyword evidence="4" id="KW-0934">Plastid</keyword>
<accession>A0A078FUK5</accession>
<dbReference type="PROSITE" id="PS51375">
    <property type="entry name" value="PPR"/>
    <property type="match status" value="7"/>
</dbReference>
<dbReference type="InterPro" id="IPR010471">
    <property type="entry name" value="DUF1068"/>
</dbReference>
<evidence type="ECO:0000313" key="10">
    <source>
        <dbReference type="EMBL" id="CAF2042579.1"/>
    </source>
</evidence>
<comment type="similarity">
    <text evidence="2">Belongs to the PPR family. PCMP-H subfamily.</text>
</comment>
<dbReference type="InterPro" id="IPR046960">
    <property type="entry name" value="PPR_At4g14850-like_plant"/>
</dbReference>
<feature type="compositionally biased region" description="Basic and acidic residues" evidence="9">
    <location>
        <begin position="706"/>
        <end position="720"/>
    </location>
</feature>
<dbReference type="Pfam" id="PF06364">
    <property type="entry name" value="DUF1068"/>
    <property type="match status" value="1"/>
</dbReference>
<dbReference type="InterPro" id="IPR046848">
    <property type="entry name" value="E_motif"/>
</dbReference>
<dbReference type="Gene3D" id="1.25.40.10">
    <property type="entry name" value="Tetratricopeptide repeat domain"/>
    <property type="match status" value="5"/>
</dbReference>
<dbReference type="PANTHER" id="PTHR24015:SF1903">
    <property type="entry name" value="OS05G0305300 PROTEIN"/>
    <property type="match status" value="1"/>
</dbReference>
<gene>
    <name evidence="11" type="primary">BnaA09g20490D</name>
    <name evidence="10" type="ORF">DARMORV10_A09P26370.1</name>
    <name evidence="11" type="ORF">GSBRNA2T00094516001</name>
</gene>
<feature type="repeat" description="PPR" evidence="8">
    <location>
        <begin position="380"/>
        <end position="414"/>
    </location>
</feature>
<evidence type="ECO:0000256" key="6">
    <source>
        <dbReference type="ARBA" id="ARBA00022946"/>
    </source>
</evidence>
<comment type="similarity">
    <text evidence="7">Belongs to the PPR family. PCMP-E subfamily.</text>
</comment>
<dbReference type="FunFam" id="1.25.40.10:FF:000395">
    <property type="entry name" value="Pentatricopeptide repeat-containing protein chloroplastic"/>
    <property type="match status" value="1"/>
</dbReference>
<evidence type="ECO:0000256" key="4">
    <source>
        <dbReference type="ARBA" id="ARBA00022640"/>
    </source>
</evidence>
<dbReference type="PANTHER" id="PTHR24015">
    <property type="entry name" value="OS07G0578800 PROTEIN-RELATED"/>
    <property type="match status" value="1"/>
</dbReference>
<dbReference type="NCBIfam" id="TIGR00756">
    <property type="entry name" value="PPR"/>
    <property type="match status" value="7"/>
</dbReference>
<proteinExistence type="inferred from homology"/>
<name>A0A078FUK5_BRANA</name>
<evidence type="ECO:0000256" key="5">
    <source>
        <dbReference type="ARBA" id="ARBA00022737"/>
    </source>
</evidence>
<dbReference type="GO" id="GO:0009451">
    <property type="term" value="P:RNA modification"/>
    <property type="evidence" value="ECO:0007669"/>
    <property type="project" value="InterPro"/>
</dbReference>
<reference evidence="11 12" key="1">
    <citation type="journal article" date="2014" name="Science">
        <title>Plant genetics. Early allopolyploid evolution in the post-Neolithic Brassica napus oilseed genome.</title>
        <authorList>
            <person name="Chalhoub B."/>
            <person name="Denoeud F."/>
            <person name="Liu S."/>
            <person name="Parkin I.A."/>
            <person name="Tang H."/>
            <person name="Wang X."/>
            <person name="Chiquet J."/>
            <person name="Belcram H."/>
            <person name="Tong C."/>
            <person name="Samans B."/>
            <person name="Correa M."/>
            <person name="Da Silva C."/>
            <person name="Just J."/>
            <person name="Falentin C."/>
            <person name="Koh C.S."/>
            <person name="Le Clainche I."/>
            <person name="Bernard M."/>
            <person name="Bento P."/>
            <person name="Noel B."/>
            <person name="Labadie K."/>
            <person name="Alberti A."/>
            <person name="Charles M."/>
            <person name="Arnaud D."/>
            <person name="Guo H."/>
            <person name="Daviaud C."/>
            <person name="Alamery S."/>
            <person name="Jabbari K."/>
            <person name="Zhao M."/>
            <person name="Edger P.P."/>
            <person name="Chelaifa H."/>
            <person name="Tack D."/>
            <person name="Lassalle G."/>
            <person name="Mestiri I."/>
            <person name="Schnel N."/>
            <person name="Le Paslier M.C."/>
            <person name="Fan G."/>
            <person name="Renault V."/>
            <person name="Bayer P.E."/>
            <person name="Golicz A.A."/>
            <person name="Manoli S."/>
            <person name="Lee T.H."/>
            <person name="Thi V.H."/>
            <person name="Chalabi S."/>
            <person name="Hu Q."/>
            <person name="Fan C."/>
            <person name="Tollenaere R."/>
            <person name="Lu Y."/>
            <person name="Battail C."/>
            <person name="Shen J."/>
            <person name="Sidebottom C.H."/>
            <person name="Wang X."/>
            <person name="Canaguier A."/>
            <person name="Chauveau A."/>
            <person name="Berard A."/>
            <person name="Deniot G."/>
            <person name="Guan M."/>
            <person name="Liu Z."/>
            <person name="Sun F."/>
            <person name="Lim Y.P."/>
            <person name="Lyons E."/>
            <person name="Town C.D."/>
            <person name="Bancroft I."/>
            <person name="Wang X."/>
            <person name="Meng J."/>
            <person name="Ma J."/>
            <person name="Pires J.C."/>
            <person name="King G.J."/>
            <person name="Brunel D."/>
            <person name="Delourme R."/>
            <person name="Renard M."/>
            <person name="Aury J.M."/>
            <person name="Adams K.L."/>
            <person name="Batley J."/>
            <person name="Snowdon R.J."/>
            <person name="Tost J."/>
            <person name="Edwards D."/>
            <person name="Zhou Y."/>
            <person name="Hua W."/>
            <person name="Sharpe A.G."/>
            <person name="Paterson A.H."/>
            <person name="Guan C."/>
            <person name="Wincker P."/>
        </authorList>
    </citation>
    <scope>NUCLEOTIDE SEQUENCE [LARGE SCALE GENOMIC DNA]</scope>
    <source>
        <strain evidence="12">cv. Darmor-bzh</strain>
    </source>
</reference>
<evidence type="ECO:0000256" key="8">
    <source>
        <dbReference type="PROSITE-ProRule" id="PRU00708"/>
    </source>
</evidence>
<dbReference type="FunFam" id="1.25.40.10:FF:000090">
    <property type="entry name" value="Pentatricopeptide repeat-containing protein, chloroplastic"/>
    <property type="match status" value="1"/>
</dbReference>